<evidence type="ECO:0000313" key="1">
    <source>
        <dbReference type="EMBL" id="KAJ5532024.1"/>
    </source>
</evidence>
<reference evidence="1 2" key="1">
    <citation type="journal article" date="2023" name="IMA Fungus">
        <title>Comparative genomic study of the Penicillium genus elucidates a diverse pangenome and 15 lateral gene transfer events.</title>
        <authorList>
            <person name="Petersen C."/>
            <person name="Sorensen T."/>
            <person name="Nielsen M.R."/>
            <person name="Sondergaard T.E."/>
            <person name="Sorensen J.L."/>
            <person name="Fitzpatrick D.A."/>
            <person name="Frisvad J.C."/>
            <person name="Nielsen K.L."/>
        </authorList>
    </citation>
    <scope>NUCLEOTIDE SEQUENCE [LARGE SCALE GENOMIC DNA]</scope>
    <source>
        <strain evidence="1 2">IBT 35679</strain>
    </source>
</reference>
<evidence type="ECO:0000313" key="2">
    <source>
        <dbReference type="Proteomes" id="UP001220324"/>
    </source>
</evidence>
<gene>
    <name evidence="1" type="ORF">N7494_008576</name>
</gene>
<dbReference type="EMBL" id="JAQIZZ010000007">
    <property type="protein sequence ID" value="KAJ5532024.1"/>
    <property type="molecule type" value="Genomic_DNA"/>
</dbReference>
<accession>A0AAD6GCI1</accession>
<dbReference type="Proteomes" id="UP001220324">
    <property type="component" value="Unassembled WGS sequence"/>
</dbReference>
<protein>
    <submittedName>
        <fullName evidence="1">Uncharacterized protein</fullName>
    </submittedName>
</protein>
<sequence>MTKELVFDVRYVNELAHTHYGDGQKLAKKLMGIYDQYNVEVADSFDSPVSETLMSLVPVSAPDGTTVDDLRMVKVPPGLMIDILDFDMY</sequence>
<dbReference type="AlphaFoldDB" id="A0AAD6GCI1"/>
<name>A0AAD6GCI1_9EURO</name>
<proteinExistence type="predicted"/>
<comment type="caution">
    <text evidence="1">The sequence shown here is derived from an EMBL/GenBank/DDBJ whole genome shotgun (WGS) entry which is preliminary data.</text>
</comment>
<organism evidence="1 2">
    <name type="scientific">Penicillium frequentans</name>
    <dbReference type="NCBI Taxonomy" id="3151616"/>
    <lineage>
        <taxon>Eukaryota</taxon>
        <taxon>Fungi</taxon>
        <taxon>Dikarya</taxon>
        <taxon>Ascomycota</taxon>
        <taxon>Pezizomycotina</taxon>
        <taxon>Eurotiomycetes</taxon>
        <taxon>Eurotiomycetidae</taxon>
        <taxon>Eurotiales</taxon>
        <taxon>Aspergillaceae</taxon>
        <taxon>Penicillium</taxon>
    </lineage>
</organism>
<keyword evidence="2" id="KW-1185">Reference proteome</keyword>